<sequence length="337" mass="37811">MGLFDFIKNEFIEVIDWVDDSNNTVIAKFPDKGNKIMNGAQLTVRESQVVVLMNEGEFGDEYKPGRYELKTQNMPITTTLKSWKYLFDSPFKVDIYFVNTKQFTNLKWGTSNPIIMRDPEFKQVRIRSFGTYTIRVVDAKKFIKEFAGTNPWVTIEAVSEQLRNTIISKLSEGLAEAGVSVLDLAANFTEIGTRLKPIFQTDFDAWGIELGQFYIENVSLPEEVEKMLDKTTSLNMMGDKLNQFNQMQAGIAMEKMADNPGAANTAGLGAGIVLTNMMQQAQQPQQQQQQQNAGAAASGNDQQKMLDLLKQLGDLKTAGVLTEEEFNKKKAEILGKL</sequence>
<dbReference type="PANTHER" id="PTHR37826">
    <property type="entry name" value="FLOTILLIN BAND_7_5 DOMAIN PROTEIN"/>
    <property type="match status" value="1"/>
</dbReference>
<evidence type="ECO:0000313" key="4">
    <source>
        <dbReference type="EMBL" id="MBO9201284.1"/>
    </source>
</evidence>
<keyword evidence="5" id="KW-1185">Reference proteome</keyword>
<name>A0ABS3YTP1_9BACT</name>
<dbReference type="InterPro" id="IPR033880">
    <property type="entry name" value="SPFH_YdjI"/>
</dbReference>
<comment type="caution">
    <text evidence="4">The sequence shown here is derived from an EMBL/GenBank/DDBJ whole genome shotgun (WGS) entry which is preliminary data.</text>
</comment>
<dbReference type="RefSeq" id="WP_209139474.1">
    <property type="nucleotide sequence ID" value="NZ_JAGHKO010000002.1"/>
</dbReference>
<feature type="domain" description="SHOCT" evidence="2">
    <location>
        <begin position="309"/>
        <end position="334"/>
    </location>
</feature>
<dbReference type="CDD" id="cd03408">
    <property type="entry name" value="SPFH_like_u1"/>
    <property type="match status" value="1"/>
</dbReference>
<feature type="domain" description="SPFH" evidence="3">
    <location>
        <begin position="28"/>
        <end position="235"/>
    </location>
</feature>
<proteinExistence type="predicted"/>
<dbReference type="InterPro" id="IPR018649">
    <property type="entry name" value="SHOCT"/>
</dbReference>
<evidence type="ECO:0000259" key="2">
    <source>
        <dbReference type="Pfam" id="PF09851"/>
    </source>
</evidence>
<accession>A0ABS3YTP1</accession>
<dbReference type="Pfam" id="PF13421">
    <property type="entry name" value="Band_7_1"/>
    <property type="match status" value="1"/>
</dbReference>
<evidence type="ECO:0000259" key="3">
    <source>
        <dbReference type="Pfam" id="PF13421"/>
    </source>
</evidence>
<organism evidence="4 5">
    <name type="scientific">Niastella soli</name>
    <dbReference type="NCBI Taxonomy" id="2821487"/>
    <lineage>
        <taxon>Bacteria</taxon>
        <taxon>Pseudomonadati</taxon>
        <taxon>Bacteroidota</taxon>
        <taxon>Chitinophagia</taxon>
        <taxon>Chitinophagales</taxon>
        <taxon>Chitinophagaceae</taxon>
        <taxon>Niastella</taxon>
    </lineage>
</organism>
<dbReference type="Proteomes" id="UP000677244">
    <property type="component" value="Unassembled WGS sequence"/>
</dbReference>
<dbReference type="Gene3D" id="3.30.479.30">
    <property type="entry name" value="Band 7 domain"/>
    <property type="match status" value="1"/>
</dbReference>
<reference evidence="4 5" key="1">
    <citation type="submission" date="2021-03" db="EMBL/GenBank/DDBJ databases">
        <title>Assistant Professor.</title>
        <authorList>
            <person name="Huq M.A."/>
        </authorList>
    </citation>
    <scope>NUCLEOTIDE SEQUENCE [LARGE SCALE GENOMIC DNA]</scope>
    <source>
        <strain evidence="4 5">MAH-29</strain>
    </source>
</reference>
<gene>
    <name evidence="4" type="ORF">J7I42_13470</name>
</gene>
<dbReference type="SUPFAM" id="SSF117892">
    <property type="entry name" value="Band 7/SPFH domain"/>
    <property type="match status" value="1"/>
</dbReference>
<dbReference type="InterPro" id="IPR036013">
    <property type="entry name" value="Band_7/SPFH_dom_sf"/>
</dbReference>
<protein>
    <submittedName>
        <fullName evidence="4">SPFH domain-containing protein</fullName>
    </submittedName>
</protein>
<dbReference type="EMBL" id="JAGHKO010000002">
    <property type="protein sequence ID" value="MBO9201284.1"/>
    <property type="molecule type" value="Genomic_DNA"/>
</dbReference>
<evidence type="ECO:0000256" key="1">
    <source>
        <dbReference type="SAM" id="MobiDB-lite"/>
    </source>
</evidence>
<evidence type="ECO:0000313" key="5">
    <source>
        <dbReference type="Proteomes" id="UP000677244"/>
    </source>
</evidence>
<dbReference type="Pfam" id="PF09851">
    <property type="entry name" value="SHOCT"/>
    <property type="match status" value="1"/>
</dbReference>
<feature type="region of interest" description="Disordered" evidence="1">
    <location>
        <begin position="279"/>
        <end position="300"/>
    </location>
</feature>
<dbReference type="PANTHER" id="PTHR37826:SF2">
    <property type="entry name" value="ZINC-RIBBON DOMAIN-CONTAINING PROTEIN"/>
    <property type="match status" value="1"/>
</dbReference>